<dbReference type="Gene3D" id="2.60.120.10">
    <property type="entry name" value="Jelly Rolls"/>
    <property type="match status" value="1"/>
</dbReference>
<dbReference type="InterPro" id="IPR001387">
    <property type="entry name" value="Cro/C1-type_HTH"/>
</dbReference>
<dbReference type="InterPro" id="IPR010982">
    <property type="entry name" value="Lambda_DNA-bd_dom_sf"/>
</dbReference>
<keyword evidence="1" id="KW-0238">DNA-binding</keyword>
<dbReference type="PANTHER" id="PTHR46797">
    <property type="entry name" value="HTH-TYPE TRANSCRIPTIONAL REGULATOR"/>
    <property type="match status" value="1"/>
</dbReference>
<dbReference type="SMART" id="SM00530">
    <property type="entry name" value="HTH_XRE"/>
    <property type="match status" value="1"/>
</dbReference>
<dbReference type="PANTHER" id="PTHR46797:SF19">
    <property type="entry name" value="BLL2473 PROTEIN"/>
    <property type="match status" value="1"/>
</dbReference>
<dbReference type="Gene3D" id="1.10.260.40">
    <property type="entry name" value="lambda repressor-like DNA-binding domains"/>
    <property type="match status" value="1"/>
</dbReference>
<dbReference type="InterPro" id="IPR011051">
    <property type="entry name" value="RmlC_Cupin_sf"/>
</dbReference>
<dbReference type="Pfam" id="PF07883">
    <property type="entry name" value="Cupin_2"/>
    <property type="match status" value="1"/>
</dbReference>
<name>A0A9D2JV61_9BACT</name>
<reference evidence="3" key="2">
    <citation type="submission" date="2021-04" db="EMBL/GenBank/DDBJ databases">
        <authorList>
            <person name="Gilroy R."/>
        </authorList>
    </citation>
    <scope>NUCLEOTIDE SEQUENCE</scope>
    <source>
        <strain evidence="3">ChiHecec3B27-8219</strain>
    </source>
</reference>
<dbReference type="Pfam" id="PF01381">
    <property type="entry name" value="HTH_3"/>
    <property type="match status" value="1"/>
</dbReference>
<protein>
    <submittedName>
        <fullName evidence="3">XRE family transcriptional regulator</fullName>
    </submittedName>
</protein>
<reference evidence="3" key="1">
    <citation type="journal article" date="2021" name="PeerJ">
        <title>Extensive microbial diversity within the chicken gut microbiome revealed by metagenomics and culture.</title>
        <authorList>
            <person name="Gilroy R."/>
            <person name="Ravi A."/>
            <person name="Getino M."/>
            <person name="Pursley I."/>
            <person name="Horton D.L."/>
            <person name="Alikhan N.F."/>
            <person name="Baker D."/>
            <person name="Gharbi K."/>
            <person name="Hall N."/>
            <person name="Watson M."/>
            <person name="Adriaenssens E.M."/>
            <person name="Foster-Nyarko E."/>
            <person name="Jarju S."/>
            <person name="Secka A."/>
            <person name="Antonio M."/>
            <person name="Oren A."/>
            <person name="Chaudhuri R.R."/>
            <person name="La Ragione R."/>
            <person name="Hildebrand F."/>
            <person name="Pallen M.J."/>
        </authorList>
    </citation>
    <scope>NUCLEOTIDE SEQUENCE</scope>
    <source>
        <strain evidence="3">ChiHecec3B27-8219</strain>
    </source>
</reference>
<dbReference type="GO" id="GO:0005829">
    <property type="term" value="C:cytosol"/>
    <property type="evidence" value="ECO:0007669"/>
    <property type="project" value="TreeGrafter"/>
</dbReference>
<dbReference type="SUPFAM" id="SSF51182">
    <property type="entry name" value="RmlC-like cupins"/>
    <property type="match status" value="1"/>
</dbReference>
<gene>
    <name evidence="3" type="ORF">H9966_01030</name>
</gene>
<dbReference type="CDD" id="cd00093">
    <property type="entry name" value="HTH_XRE"/>
    <property type="match status" value="1"/>
</dbReference>
<dbReference type="EMBL" id="DXBE01000011">
    <property type="protein sequence ID" value="HIZ68466.1"/>
    <property type="molecule type" value="Genomic_DNA"/>
</dbReference>
<evidence type="ECO:0000256" key="1">
    <source>
        <dbReference type="ARBA" id="ARBA00023125"/>
    </source>
</evidence>
<accession>A0A9D2JV61</accession>
<feature type="domain" description="HTH cro/C1-type" evidence="2">
    <location>
        <begin position="12"/>
        <end position="66"/>
    </location>
</feature>
<dbReference type="GO" id="GO:0003700">
    <property type="term" value="F:DNA-binding transcription factor activity"/>
    <property type="evidence" value="ECO:0007669"/>
    <property type="project" value="TreeGrafter"/>
</dbReference>
<dbReference type="PROSITE" id="PS50943">
    <property type="entry name" value="HTH_CROC1"/>
    <property type="match status" value="1"/>
</dbReference>
<dbReference type="InterPro" id="IPR013096">
    <property type="entry name" value="Cupin_2"/>
</dbReference>
<dbReference type="InterPro" id="IPR014710">
    <property type="entry name" value="RmlC-like_jellyroll"/>
</dbReference>
<dbReference type="InterPro" id="IPR050807">
    <property type="entry name" value="TransReg_Diox_bact_type"/>
</dbReference>
<sequence length="184" mass="20897">MEESIKQIGERLRGLRDALDIPAEEMARVCDTSLEHYLQIEAGEADPSVYRLARIAKKYDVDLNVLLFGEEPRMSAYFLTRKGQGQSIDRNKNYKYQSLAAGFIGRKANPFLTRVDPKPDGHLPNKNRHDGQEFDYMLEGTLEITIGERVLTLNEGDSIYFDATQPHRMRALGGQPATFICIVF</sequence>
<dbReference type="CDD" id="cd02209">
    <property type="entry name" value="cupin_XRE_C"/>
    <property type="match status" value="1"/>
</dbReference>
<proteinExistence type="predicted"/>
<evidence type="ECO:0000259" key="2">
    <source>
        <dbReference type="PROSITE" id="PS50943"/>
    </source>
</evidence>
<dbReference type="AlphaFoldDB" id="A0A9D2JV61"/>
<evidence type="ECO:0000313" key="3">
    <source>
        <dbReference type="EMBL" id="HIZ68466.1"/>
    </source>
</evidence>
<comment type="caution">
    <text evidence="3">The sequence shown here is derived from an EMBL/GenBank/DDBJ whole genome shotgun (WGS) entry which is preliminary data.</text>
</comment>
<evidence type="ECO:0000313" key="4">
    <source>
        <dbReference type="Proteomes" id="UP000824055"/>
    </source>
</evidence>
<dbReference type="SUPFAM" id="SSF47413">
    <property type="entry name" value="lambda repressor-like DNA-binding domains"/>
    <property type="match status" value="1"/>
</dbReference>
<organism evidence="3 4">
    <name type="scientific">Candidatus Prevotella avicola</name>
    <dbReference type="NCBI Taxonomy" id="2838738"/>
    <lineage>
        <taxon>Bacteria</taxon>
        <taxon>Pseudomonadati</taxon>
        <taxon>Bacteroidota</taxon>
        <taxon>Bacteroidia</taxon>
        <taxon>Bacteroidales</taxon>
        <taxon>Prevotellaceae</taxon>
        <taxon>Prevotella</taxon>
    </lineage>
</organism>
<dbReference type="Proteomes" id="UP000824055">
    <property type="component" value="Unassembled WGS sequence"/>
</dbReference>
<dbReference type="GO" id="GO:0003677">
    <property type="term" value="F:DNA binding"/>
    <property type="evidence" value="ECO:0007669"/>
    <property type="project" value="UniProtKB-KW"/>
</dbReference>